<evidence type="ECO:0000259" key="2">
    <source>
        <dbReference type="PROSITE" id="PS50994"/>
    </source>
</evidence>
<dbReference type="PANTHER" id="PTHR46889:SF4">
    <property type="entry name" value="TRANSPOSASE INSO FOR INSERTION SEQUENCE ELEMENT IS911B-RELATED"/>
    <property type="match status" value="1"/>
</dbReference>
<dbReference type="AlphaFoldDB" id="A0A518HMX2"/>
<dbReference type="PROSITE" id="PS50994">
    <property type="entry name" value="INTEGRASE"/>
    <property type="match status" value="1"/>
</dbReference>
<dbReference type="InterPro" id="IPR012337">
    <property type="entry name" value="RNaseH-like_sf"/>
</dbReference>
<sequence>MLDQLNSDRFGDQSPRHVYSKLLDEGDYLCSVRTMYRVLAENQSSRERRNQLQHPNYQKPELLATGPNEVWSWDVTKLKGPQTWTYFYLYVILDIYSRYVVGWMLAHCESSDLAKQLIETTIEKQEVQPEQLILHSDRGPSMTSHSVAQLLGSLGVTKSHSRPHVSNDNPFSESQFKTMKYRPEFPKRFGSHEDAIGFCPDFFGWYNDEHHHSGIGLLTPSSLHYGQGEKVIASRQQTLHDAWQKNPERFVGGVPKPANLPQAVWINAPKPEREMKNEAPEANCPGAPEETPLTHPRSDYPLDGCVPAEPPSVSPDIGSISPPQPLDTRAMPQKIPGVRGLAPEQSGISI</sequence>
<evidence type="ECO:0000313" key="3">
    <source>
        <dbReference type="EMBL" id="QDV42201.1"/>
    </source>
</evidence>
<dbReference type="InterPro" id="IPR001584">
    <property type="entry name" value="Integrase_cat-core"/>
</dbReference>
<dbReference type="OrthoDB" id="290006at2"/>
<evidence type="ECO:0000313" key="4">
    <source>
        <dbReference type="Proteomes" id="UP000319004"/>
    </source>
</evidence>
<dbReference type="Gene3D" id="3.30.420.10">
    <property type="entry name" value="Ribonuclease H-like superfamily/Ribonuclease H"/>
    <property type="match status" value="1"/>
</dbReference>
<dbReference type="EMBL" id="CP037423">
    <property type="protein sequence ID" value="QDV42201.1"/>
    <property type="molecule type" value="Genomic_DNA"/>
</dbReference>
<dbReference type="KEGG" id="snep:Enr13x_20460"/>
<keyword evidence="4" id="KW-1185">Reference proteome</keyword>
<evidence type="ECO:0000256" key="1">
    <source>
        <dbReference type="SAM" id="MobiDB-lite"/>
    </source>
</evidence>
<dbReference type="SUPFAM" id="SSF53098">
    <property type="entry name" value="Ribonuclease H-like"/>
    <property type="match status" value="1"/>
</dbReference>
<feature type="region of interest" description="Disordered" evidence="1">
    <location>
        <begin position="275"/>
        <end position="350"/>
    </location>
</feature>
<name>A0A518HMX2_9BACT</name>
<gene>
    <name evidence="3" type="ORF">Enr13x_20460</name>
</gene>
<dbReference type="InterPro" id="IPR036397">
    <property type="entry name" value="RNaseH_sf"/>
</dbReference>
<dbReference type="Proteomes" id="UP000319004">
    <property type="component" value="Chromosome"/>
</dbReference>
<dbReference type="Pfam" id="PF00665">
    <property type="entry name" value="rve"/>
    <property type="match status" value="1"/>
</dbReference>
<reference evidence="3 4" key="1">
    <citation type="submission" date="2019-03" db="EMBL/GenBank/DDBJ databases">
        <title>Deep-cultivation of Planctomycetes and their phenomic and genomic characterization uncovers novel biology.</title>
        <authorList>
            <person name="Wiegand S."/>
            <person name="Jogler M."/>
            <person name="Boedeker C."/>
            <person name="Pinto D."/>
            <person name="Vollmers J."/>
            <person name="Rivas-Marin E."/>
            <person name="Kohn T."/>
            <person name="Peeters S.H."/>
            <person name="Heuer A."/>
            <person name="Rast P."/>
            <person name="Oberbeckmann S."/>
            <person name="Bunk B."/>
            <person name="Jeske O."/>
            <person name="Meyerdierks A."/>
            <person name="Storesund J.E."/>
            <person name="Kallscheuer N."/>
            <person name="Luecker S."/>
            <person name="Lage O.M."/>
            <person name="Pohl T."/>
            <person name="Merkel B.J."/>
            <person name="Hornburger P."/>
            <person name="Mueller R.-W."/>
            <person name="Bruemmer F."/>
            <person name="Labrenz M."/>
            <person name="Spormann A.M."/>
            <person name="Op den Camp H."/>
            <person name="Overmann J."/>
            <person name="Amann R."/>
            <person name="Jetten M.S.M."/>
            <person name="Mascher T."/>
            <person name="Medema M.H."/>
            <person name="Devos D.P."/>
            <person name="Kaster A.-K."/>
            <person name="Ovreas L."/>
            <person name="Rohde M."/>
            <person name="Galperin M.Y."/>
            <person name="Jogler C."/>
        </authorList>
    </citation>
    <scope>NUCLEOTIDE SEQUENCE [LARGE SCALE GENOMIC DNA]</scope>
    <source>
        <strain evidence="3 4">Enr13</strain>
    </source>
</reference>
<protein>
    <submittedName>
        <fullName evidence="3">Integrase core domain protein</fullName>
    </submittedName>
</protein>
<dbReference type="GO" id="GO:0003676">
    <property type="term" value="F:nucleic acid binding"/>
    <property type="evidence" value="ECO:0007669"/>
    <property type="project" value="InterPro"/>
</dbReference>
<dbReference type="InterPro" id="IPR050900">
    <property type="entry name" value="Transposase_IS3/IS150/IS904"/>
</dbReference>
<dbReference type="GO" id="GO:0015074">
    <property type="term" value="P:DNA integration"/>
    <property type="evidence" value="ECO:0007669"/>
    <property type="project" value="InterPro"/>
</dbReference>
<feature type="domain" description="Integrase catalytic" evidence="2">
    <location>
        <begin position="63"/>
        <end position="228"/>
    </location>
</feature>
<proteinExistence type="predicted"/>
<accession>A0A518HMX2</accession>
<dbReference type="PANTHER" id="PTHR46889">
    <property type="entry name" value="TRANSPOSASE INSF FOR INSERTION SEQUENCE IS3B-RELATED"/>
    <property type="match status" value="1"/>
</dbReference>
<organism evidence="3 4">
    <name type="scientific">Stieleria neptunia</name>
    <dbReference type="NCBI Taxonomy" id="2527979"/>
    <lineage>
        <taxon>Bacteria</taxon>
        <taxon>Pseudomonadati</taxon>
        <taxon>Planctomycetota</taxon>
        <taxon>Planctomycetia</taxon>
        <taxon>Pirellulales</taxon>
        <taxon>Pirellulaceae</taxon>
        <taxon>Stieleria</taxon>
    </lineage>
</organism>